<evidence type="ECO:0000313" key="2">
    <source>
        <dbReference type="EMBL" id="MRX80469.1"/>
    </source>
</evidence>
<dbReference type="Proteomes" id="UP000470010">
    <property type="component" value="Unassembled WGS sequence"/>
</dbReference>
<dbReference type="RefSeq" id="WP_144687886.1">
    <property type="nucleotide sequence ID" value="NZ_VLLQ01000003.1"/>
</dbReference>
<protein>
    <submittedName>
        <fullName evidence="2">Uncharacterized protein</fullName>
    </submittedName>
</protein>
<evidence type="ECO:0000256" key="1">
    <source>
        <dbReference type="SAM" id="MobiDB-lite"/>
    </source>
</evidence>
<dbReference type="AlphaFoldDB" id="A0A7K0GB42"/>
<proteinExistence type="predicted"/>
<evidence type="ECO:0000313" key="3">
    <source>
        <dbReference type="Proteomes" id="UP000470010"/>
    </source>
</evidence>
<reference evidence="3" key="1">
    <citation type="submission" date="2019-08" db="EMBL/GenBank/DDBJ databases">
        <title>Arthrobacter sp. nov., isolated from plateau pika and Tibetan wild ass.</title>
        <authorList>
            <person name="Ge Y."/>
        </authorList>
    </citation>
    <scope>NUCLEOTIDE SEQUENCE [LARGE SCALE GENOMIC DNA]</scope>
    <source>
        <strain evidence="3">HF-1365</strain>
    </source>
</reference>
<keyword evidence="3" id="KW-1185">Reference proteome</keyword>
<dbReference type="EMBL" id="VTFZ01000010">
    <property type="protein sequence ID" value="MRX80469.1"/>
    <property type="molecule type" value="Genomic_DNA"/>
</dbReference>
<accession>A0A7K0GB42</accession>
<feature type="region of interest" description="Disordered" evidence="1">
    <location>
        <begin position="349"/>
        <end position="377"/>
    </location>
</feature>
<gene>
    <name evidence="2" type="ORF">GJE22_07700</name>
</gene>
<organism evidence="2 3">
    <name type="scientific">Enorma shizhengliae</name>
    <dbReference type="NCBI Taxonomy" id="2606615"/>
    <lineage>
        <taxon>Bacteria</taxon>
        <taxon>Bacillati</taxon>
        <taxon>Actinomycetota</taxon>
        <taxon>Coriobacteriia</taxon>
        <taxon>Coriobacteriales</taxon>
        <taxon>Coriobacteriaceae</taxon>
        <taxon>Enorma</taxon>
    </lineage>
</organism>
<comment type="caution">
    <text evidence="2">The sequence shown here is derived from an EMBL/GenBank/DDBJ whole genome shotgun (WGS) entry which is preliminary data.</text>
</comment>
<dbReference type="Gene3D" id="1.10.287.1490">
    <property type="match status" value="1"/>
</dbReference>
<sequence>MRSENESVHYRARFELRASQRDCDPAKQVINVLQKWFAGKERMASHNGIDAASRLYGRDVSTFSIEFSAGSLSLPAGYEGGIGLRGATSVCTRAVAEDDERPACWAFEYDEPDSKVAFRHWHTSVGISGRESSGFCTVNIRVSYYMMPGYIGKQLFVPPSTTPRFVKSMIELPDIDVYVGESKILREECYLDSRSFESFEKSLLSPVRTLPLVLITTDYNGATAVWDATELADKVLGMANVYVFDWRDSKLKHDGLFRLFAKGTPAYKYGCAMSTLRIYHPGIDLGDPSGSGRHRFFKKGDIDAQRYGNRDGFVETLSRSLSRGFATKEDDVVDIDDIRRKQSESTLRELSKRTEELRKRVHSAQEERRGHVPSKDAEDEIRYLKKQLAAAQDEALEWEKLAVEYSEASQSSAIDGLKERIRSLENDLAEFDDEVRTLSFRVDTLTDENAGLRSDNDSYKTIVRVIEGIGHIPSTLTDEIDLLCTLWPSKVVATDSAYRSAADFISGDLDEQWQILSSIPLVLWDLYFGASSGGDISGRYYEKAGYELALTETKLTKNNASMMREREAEYQGKIVDCRPHIKGKDKNPKRAFRVHFYVDRAGGKIVLGHCGGHLTTAGTQRIR</sequence>
<name>A0A7K0GB42_9ACTN</name>